<comment type="caution">
    <text evidence="2">The sequence shown here is derived from an EMBL/GenBank/DDBJ whole genome shotgun (WGS) entry which is preliminary data.</text>
</comment>
<accession>A0A3R8S5X9</accession>
<keyword evidence="1" id="KW-0812">Transmembrane</keyword>
<gene>
    <name evidence="2" type="ORF">D7D48_07070</name>
</gene>
<proteinExistence type="predicted"/>
<reference evidence="2 3" key="1">
    <citation type="submission" date="2018-12" db="EMBL/GenBank/DDBJ databases">
        <authorList>
            <person name="Kim S.-J."/>
            <person name="Jung G.-Y."/>
        </authorList>
    </citation>
    <scope>NUCLEOTIDE SEQUENCE [LARGE SCALE GENOMIC DNA]</scope>
    <source>
        <strain evidence="2 3">03SU3-P</strain>
    </source>
</reference>
<name>A0A3R8S5X9_9SPHN</name>
<dbReference type="Proteomes" id="UP000268553">
    <property type="component" value="Unassembled WGS sequence"/>
</dbReference>
<sequence>MRAFLPLSTNDQYRGSPGAAWFLAFYGVLWIVPGMIHSFMPDGGAGVIAGLDLSHNPTLIFGLFAWAGATQIAHGIVTLVVAMRYRALVPLFLFVSFIERLLLSWSGWIKHAPISGHHPPEHYASLVSLPVILLFLWLSLQRSRLTEPEISA</sequence>
<feature type="transmembrane region" description="Helical" evidence="1">
    <location>
        <begin position="20"/>
        <end position="39"/>
    </location>
</feature>
<evidence type="ECO:0000313" key="3">
    <source>
        <dbReference type="Proteomes" id="UP000268553"/>
    </source>
</evidence>
<keyword evidence="3" id="KW-1185">Reference proteome</keyword>
<dbReference type="RefSeq" id="WP_125230602.1">
    <property type="nucleotide sequence ID" value="NZ_RWJI01000001.1"/>
</dbReference>
<keyword evidence="1" id="KW-0472">Membrane</keyword>
<keyword evidence="1" id="KW-1133">Transmembrane helix</keyword>
<feature type="transmembrane region" description="Helical" evidence="1">
    <location>
        <begin position="123"/>
        <end position="140"/>
    </location>
</feature>
<dbReference type="AlphaFoldDB" id="A0A3R8S5X9"/>
<evidence type="ECO:0000256" key="1">
    <source>
        <dbReference type="SAM" id="Phobius"/>
    </source>
</evidence>
<organism evidence="2 3">
    <name type="scientific">Sphingorhabdus wooponensis</name>
    <dbReference type="NCBI Taxonomy" id="940136"/>
    <lineage>
        <taxon>Bacteria</taxon>
        <taxon>Pseudomonadati</taxon>
        <taxon>Pseudomonadota</taxon>
        <taxon>Alphaproteobacteria</taxon>
        <taxon>Sphingomonadales</taxon>
        <taxon>Sphingomonadaceae</taxon>
        <taxon>Sphingorhabdus</taxon>
    </lineage>
</organism>
<protein>
    <submittedName>
        <fullName evidence="2">Uncharacterized protein</fullName>
    </submittedName>
</protein>
<dbReference type="OrthoDB" id="7210524at2"/>
<dbReference type="EMBL" id="RWJI01000001">
    <property type="protein sequence ID" value="RRQ52588.1"/>
    <property type="molecule type" value="Genomic_DNA"/>
</dbReference>
<evidence type="ECO:0000313" key="2">
    <source>
        <dbReference type="EMBL" id="RRQ52588.1"/>
    </source>
</evidence>
<feature type="transmembrane region" description="Helical" evidence="1">
    <location>
        <begin position="59"/>
        <end position="81"/>
    </location>
</feature>
<feature type="transmembrane region" description="Helical" evidence="1">
    <location>
        <begin position="88"/>
        <end position="108"/>
    </location>
</feature>